<organism evidence="8 9">
    <name type="scientific">Streptomyces luteolus</name>
    <dbReference type="NCBI Taxonomy" id="3043615"/>
    <lineage>
        <taxon>Bacteria</taxon>
        <taxon>Bacillati</taxon>
        <taxon>Actinomycetota</taxon>
        <taxon>Actinomycetes</taxon>
        <taxon>Kitasatosporales</taxon>
        <taxon>Streptomycetaceae</taxon>
        <taxon>Streptomyces</taxon>
    </lineage>
</organism>
<name>A0ABT6SYU5_9ACTN</name>
<reference evidence="8 9" key="1">
    <citation type="submission" date="2023-05" db="EMBL/GenBank/DDBJ databases">
        <title>Draft genome sequence of Streptomyces sp. B-S-A12 isolated from a cave soil in Thailand.</title>
        <authorList>
            <person name="Chamroensaksri N."/>
            <person name="Muangham S."/>
        </authorList>
    </citation>
    <scope>NUCLEOTIDE SEQUENCE [LARGE SCALE GENOMIC DNA]</scope>
    <source>
        <strain evidence="8 9">B-S-A12</strain>
    </source>
</reference>
<feature type="region of interest" description="Disordered" evidence="5">
    <location>
        <begin position="453"/>
        <end position="483"/>
    </location>
</feature>
<dbReference type="Proteomes" id="UP001237105">
    <property type="component" value="Unassembled WGS sequence"/>
</dbReference>
<dbReference type="CDD" id="cd06268">
    <property type="entry name" value="PBP1_ABC_transporter_LIVBP-like"/>
    <property type="match status" value="1"/>
</dbReference>
<evidence type="ECO:0000259" key="7">
    <source>
        <dbReference type="Pfam" id="PF01094"/>
    </source>
</evidence>
<dbReference type="Pfam" id="PF01094">
    <property type="entry name" value="ANF_receptor"/>
    <property type="match status" value="1"/>
</dbReference>
<evidence type="ECO:0000256" key="1">
    <source>
        <dbReference type="ARBA" id="ARBA00004370"/>
    </source>
</evidence>
<evidence type="ECO:0000256" key="3">
    <source>
        <dbReference type="ARBA" id="ARBA00022989"/>
    </source>
</evidence>
<feature type="domain" description="Receptor ligand binding region" evidence="7">
    <location>
        <begin position="133"/>
        <end position="516"/>
    </location>
</feature>
<evidence type="ECO:0000256" key="5">
    <source>
        <dbReference type="SAM" id="MobiDB-lite"/>
    </source>
</evidence>
<comment type="subcellular location">
    <subcellularLocation>
        <location evidence="1">Membrane</location>
    </subcellularLocation>
</comment>
<evidence type="ECO:0000256" key="2">
    <source>
        <dbReference type="ARBA" id="ARBA00022692"/>
    </source>
</evidence>
<keyword evidence="2 6" id="KW-0812">Transmembrane</keyword>
<evidence type="ECO:0000313" key="9">
    <source>
        <dbReference type="Proteomes" id="UP001237105"/>
    </source>
</evidence>
<feature type="transmembrane region" description="Helical" evidence="6">
    <location>
        <begin position="25"/>
        <end position="44"/>
    </location>
</feature>
<feature type="compositionally biased region" description="Basic and acidic residues" evidence="5">
    <location>
        <begin position="453"/>
        <end position="468"/>
    </location>
</feature>
<evidence type="ECO:0000256" key="6">
    <source>
        <dbReference type="SAM" id="Phobius"/>
    </source>
</evidence>
<accession>A0ABT6SYU5</accession>
<sequence length="544" mass="59425">MTDPQASPPMPPWTPPSAARPRSWYVKWALLAAALLAYGVYFFAGDTWGTRAYAFDRCADGVWEEGPDDECVGVTDGTFSFDDSLDHITEDIREANQNVEKSGKRWVTVAYVHPLTIGSADDKDDNAALQELEGAYAAQDELNNRQGTVPRIKVAIANTGSGGKQWEAVAERLLELKEDREHPLVAVTGFGPSYETTKSLVDRLREAELPMVGATSTADELADAKEPGFFRVTNPNKKQASAIVRHLVEEQRRKGSYRVAMIKDRNTGEAYSRSLSEGFEEQARKQGLRLEPLGLSYEAGAPALANAFGSIADRVCRHEPDAVYFAGRGRELRQFIKAMSVTGRQCGVTVFTGDDAVSIYADGMESKEKLAELTEDWRRSAVKVRFTGLAHPGMWREDADGKGYPQGKDPFPAFAARYEKLTGRDRAKLDDGQVIAVYDAMLVAGKAIQDVWTHEPSDSSSGGKDDGKGGSGADLPWPPKEPPHLAVRQMLLQIKKGNEAAGLSGLIHFADDGNPVQKPLPLVELLPTGEFRFTERETPPGPAG</sequence>
<evidence type="ECO:0000313" key="8">
    <source>
        <dbReference type="EMBL" id="MDI3420778.1"/>
    </source>
</evidence>
<protein>
    <submittedName>
        <fullName evidence="8">ABC transporter substrate-binding protein</fullName>
    </submittedName>
</protein>
<gene>
    <name evidence="8" type="ORF">QIT00_19835</name>
</gene>
<keyword evidence="3 6" id="KW-1133">Transmembrane helix</keyword>
<comment type="caution">
    <text evidence="8">The sequence shown here is derived from an EMBL/GenBank/DDBJ whole genome shotgun (WGS) entry which is preliminary data.</text>
</comment>
<dbReference type="PANTHER" id="PTHR47151:SF2">
    <property type="entry name" value="AMINO ACID BINDING PROTEIN"/>
    <property type="match status" value="1"/>
</dbReference>
<keyword evidence="4 6" id="KW-0472">Membrane</keyword>
<dbReference type="Gene3D" id="3.40.50.2300">
    <property type="match status" value="2"/>
</dbReference>
<dbReference type="RefSeq" id="WP_282536654.1">
    <property type="nucleotide sequence ID" value="NZ_JASCIS010000019.1"/>
</dbReference>
<dbReference type="InterPro" id="IPR001828">
    <property type="entry name" value="ANF_lig-bd_rcpt"/>
</dbReference>
<dbReference type="SUPFAM" id="SSF53822">
    <property type="entry name" value="Periplasmic binding protein-like I"/>
    <property type="match status" value="1"/>
</dbReference>
<keyword evidence="9" id="KW-1185">Reference proteome</keyword>
<dbReference type="InterPro" id="IPR028082">
    <property type="entry name" value="Peripla_BP_I"/>
</dbReference>
<proteinExistence type="predicted"/>
<dbReference type="EMBL" id="JASCIS010000019">
    <property type="protein sequence ID" value="MDI3420778.1"/>
    <property type="molecule type" value="Genomic_DNA"/>
</dbReference>
<dbReference type="PANTHER" id="PTHR47151">
    <property type="entry name" value="LEU/ILE/VAL-BINDING ABC TRANSPORTER SUBUNIT"/>
    <property type="match status" value="1"/>
</dbReference>
<evidence type="ECO:0000256" key="4">
    <source>
        <dbReference type="ARBA" id="ARBA00023136"/>
    </source>
</evidence>